<proteinExistence type="predicted"/>
<sequence length="84" mass="9339">MEFKIIVKSSAKGPVDQYIANLKNAGRVGPGESEMHILRNFEGVDIVFHAEGYNPDLYAELKRHVCYIVNTVKTPTGASVIGWF</sequence>
<protein>
    <submittedName>
        <fullName evidence="1">Uncharacterized protein</fullName>
    </submittedName>
</protein>
<organism evidence="1 2">
    <name type="scientific">Aeromonas phage 44RR2.8t.2</name>
    <dbReference type="NCBI Taxonomy" id="1932900"/>
    <lineage>
        <taxon>Viruses</taxon>
        <taxon>Duplodnaviria</taxon>
        <taxon>Heunggongvirae</taxon>
        <taxon>Uroviricota</taxon>
        <taxon>Caudoviricetes</taxon>
        <taxon>Pantevenvirales</taxon>
        <taxon>Straboviridae</taxon>
        <taxon>Biquartavirus</taxon>
        <taxon>Biquartavirus 44RR2</taxon>
    </lineage>
</organism>
<dbReference type="Proteomes" id="UP000222894">
    <property type="component" value="Genome"/>
</dbReference>
<evidence type="ECO:0000313" key="1">
    <source>
        <dbReference type="EMBL" id="APU00523.1"/>
    </source>
</evidence>
<dbReference type="EMBL" id="KY290948">
    <property type="protein sequence ID" value="APU00523.1"/>
    <property type="molecule type" value="Genomic_DNA"/>
</dbReference>
<reference evidence="1 2" key="1">
    <citation type="journal article" date="2017" name="Sci. Rep.">
        <title>Characterization and diversity of phages infecting Aeromonas salmonicida subsp. salmonicida.</title>
        <authorList>
            <person name="Vincent A.T."/>
            <person name="Paquet V.E."/>
            <person name="Bernatchez A."/>
            <person name="Tremblay D.M."/>
            <person name="Moineau S."/>
            <person name="Charette S.J."/>
        </authorList>
    </citation>
    <scope>NUCLEOTIDE SEQUENCE [LARGE SCALE GENOMIC DNA]</scope>
</reference>
<accession>A0A219Y9Z6</accession>
<evidence type="ECO:0000313" key="2">
    <source>
        <dbReference type="Proteomes" id="UP000222894"/>
    </source>
</evidence>
<name>A0A219Y9Z6_9CAUD</name>